<evidence type="ECO:0000256" key="3">
    <source>
        <dbReference type="PROSITE-ProRule" id="PRU00023"/>
    </source>
</evidence>
<dbReference type="SUPFAM" id="SSF48403">
    <property type="entry name" value="Ankyrin repeat"/>
    <property type="match status" value="1"/>
</dbReference>
<protein>
    <recommendedName>
        <fullName evidence="6">Ankyrin</fullName>
    </recommendedName>
</protein>
<dbReference type="Gene3D" id="1.25.40.20">
    <property type="entry name" value="Ankyrin repeat-containing domain"/>
    <property type="match status" value="2"/>
</dbReference>
<dbReference type="InterPro" id="IPR036770">
    <property type="entry name" value="Ankyrin_rpt-contain_sf"/>
</dbReference>
<comment type="caution">
    <text evidence="4">The sequence shown here is derived from an EMBL/GenBank/DDBJ whole genome shotgun (WGS) entry which is preliminary data.</text>
</comment>
<accession>A0A2T4III6</accession>
<dbReference type="SMART" id="SM00248">
    <property type="entry name" value="ANK"/>
    <property type="match status" value="5"/>
</dbReference>
<organism evidence="4 5">
    <name type="scientific">Pseudothauera lacus</name>
    <dbReference type="NCBI Taxonomy" id="2136175"/>
    <lineage>
        <taxon>Bacteria</taxon>
        <taxon>Pseudomonadati</taxon>
        <taxon>Pseudomonadota</taxon>
        <taxon>Betaproteobacteria</taxon>
        <taxon>Rhodocyclales</taxon>
        <taxon>Zoogloeaceae</taxon>
        <taxon>Pseudothauera</taxon>
    </lineage>
</organism>
<feature type="repeat" description="ANK" evidence="3">
    <location>
        <begin position="531"/>
        <end position="563"/>
    </location>
</feature>
<evidence type="ECO:0000313" key="4">
    <source>
        <dbReference type="EMBL" id="PTD97578.1"/>
    </source>
</evidence>
<dbReference type="GO" id="GO:0045944">
    <property type="term" value="P:positive regulation of transcription by RNA polymerase II"/>
    <property type="evidence" value="ECO:0007669"/>
    <property type="project" value="TreeGrafter"/>
</dbReference>
<evidence type="ECO:0000313" key="5">
    <source>
        <dbReference type="Proteomes" id="UP000241193"/>
    </source>
</evidence>
<dbReference type="EMBL" id="PZKC01000002">
    <property type="protein sequence ID" value="PTD97578.1"/>
    <property type="molecule type" value="Genomic_DNA"/>
</dbReference>
<dbReference type="PANTHER" id="PTHR24193">
    <property type="entry name" value="ANKYRIN REPEAT PROTEIN"/>
    <property type="match status" value="1"/>
</dbReference>
<sequence length="747" mass="83448">MTTTTVPQLGEMFRALINAGGYRGLLTERGLDKDLDDLAGGKGRRGTLIELFEELEDKCSKEVAQDCGNQWAELMRRGWLQTRGMLQGVALQIETSPLPPSDGRALFNKLFGVPLLSLFIQSTTALRGAPDLSVWLLRPFKVWVEFAAKRLSVTESTLLERLETELDADTRSLERWLNGEPISKLTWPYARKVKALLASDPHATGEDVPEPEVHLLAGWLLLSRAFQSLPLELRDAVRRDFMLRKQQPWVFGESMVALGSASMAPKGWPRALEVLPLIDEIQNLFNVRPLSAERLRGVLDQFGRVLESAPMSFKVAYQPVLDWFAARAAATCGDEQAALELYEGAVNGAWWRAGKNQIPMLEEALTYAVGVGAKDAANTYWDKTFMLGVNRGPKPPLDAQEMRRIAFAFELKFHPQKAKHRIPPEAELVVREEAYAPGRKELKNPNQKTKYVEGCTRRTPLMNAVSEGSLDDVKQLVASGGDPNDFLPESGEGPLSYAMRRACDRHDPIIMEYLLSLDLAPETVNRRASTLRETPLKIAIEMADAKAVSRLIELGADVEAPCDTLPSALCFAMHMLSFSLHGFGEEEQSAYFEGKTPATSYDAKDGAVLDIHLAARRYMQKQRQESSRRNREIRDEVFANLRHPTEDCRKVIQALMAAGADANRGYRVEPQHLSVWTPILYAAQLGDLEVFRMLVEHPGENRGDPNLPLMPPNSLERFDALWVAIDHGRHAIVSYLMEREKGLASGV</sequence>
<dbReference type="PROSITE" id="PS50088">
    <property type="entry name" value="ANK_REPEAT"/>
    <property type="match status" value="1"/>
</dbReference>
<evidence type="ECO:0000256" key="2">
    <source>
        <dbReference type="ARBA" id="ARBA00023043"/>
    </source>
</evidence>
<dbReference type="AlphaFoldDB" id="A0A2T4III6"/>
<dbReference type="InterPro" id="IPR050663">
    <property type="entry name" value="Ankyrin-SOCS_Box"/>
</dbReference>
<dbReference type="GO" id="GO:0000976">
    <property type="term" value="F:transcription cis-regulatory region binding"/>
    <property type="evidence" value="ECO:0007669"/>
    <property type="project" value="TreeGrafter"/>
</dbReference>
<dbReference type="OrthoDB" id="9812708at2"/>
<proteinExistence type="predicted"/>
<keyword evidence="5" id="KW-1185">Reference proteome</keyword>
<dbReference type="RefSeq" id="WP_107492098.1">
    <property type="nucleotide sequence ID" value="NZ_PZKC01000002.1"/>
</dbReference>
<keyword evidence="2 3" id="KW-0040">ANK repeat</keyword>
<dbReference type="PANTHER" id="PTHR24193:SF121">
    <property type="entry name" value="ADA2A-CONTAINING COMPLEX COMPONENT 3, ISOFORM D"/>
    <property type="match status" value="1"/>
</dbReference>
<dbReference type="Pfam" id="PF12796">
    <property type="entry name" value="Ank_2"/>
    <property type="match status" value="1"/>
</dbReference>
<keyword evidence="1" id="KW-0677">Repeat</keyword>
<reference evidence="4 5" key="1">
    <citation type="submission" date="2018-03" db="EMBL/GenBank/DDBJ databases">
        <authorList>
            <person name="Keele B.F."/>
        </authorList>
    </citation>
    <scope>NUCLEOTIDE SEQUENCE [LARGE SCALE GENOMIC DNA]</scope>
    <source>
        <strain evidence="4 5">D20</strain>
    </source>
</reference>
<gene>
    <name evidence="4" type="ORF">C8261_02545</name>
</gene>
<evidence type="ECO:0008006" key="6">
    <source>
        <dbReference type="Google" id="ProtNLM"/>
    </source>
</evidence>
<dbReference type="InterPro" id="IPR002110">
    <property type="entry name" value="Ankyrin_rpt"/>
</dbReference>
<name>A0A2T4III6_9RHOO</name>
<reference evidence="4 5" key="2">
    <citation type="submission" date="2018-04" db="EMBL/GenBank/DDBJ databases">
        <title>Thauera lacus sp. nov., isolated from an saline lake in Inner Mongolia, China.</title>
        <authorList>
            <person name="Liang Q.-Y."/>
        </authorList>
    </citation>
    <scope>NUCLEOTIDE SEQUENCE [LARGE SCALE GENOMIC DNA]</scope>
    <source>
        <strain evidence="4 5">D20</strain>
    </source>
</reference>
<dbReference type="Proteomes" id="UP000241193">
    <property type="component" value="Unassembled WGS sequence"/>
</dbReference>
<evidence type="ECO:0000256" key="1">
    <source>
        <dbReference type="ARBA" id="ARBA00022737"/>
    </source>
</evidence>